<evidence type="ECO:0000313" key="4">
    <source>
        <dbReference type="EMBL" id="EJG06298.1"/>
    </source>
</evidence>
<evidence type="ECO:0000256" key="1">
    <source>
        <dbReference type="ARBA" id="ARBA00022801"/>
    </source>
</evidence>
<keyword evidence="5" id="KW-1185">Reference proteome</keyword>
<dbReference type="Gene3D" id="1.10.3210.10">
    <property type="entry name" value="Hypothetical protein af1432"/>
    <property type="match status" value="1"/>
</dbReference>
<dbReference type="Pfam" id="PF13286">
    <property type="entry name" value="HD_assoc"/>
    <property type="match status" value="1"/>
</dbReference>
<dbReference type="InterPro" id="IPR026875">
    <property type="entry name" value="PHydrolase_assoc_dom"/>
</dbReference>
<dbReference type="InterPro" id="IPR006674">
    <property type="entry name" value="HD_domain"/>
</dbReference>
<feature type="domain" description="HD/PDEase" evidence="3">
    <location>
        <begin position="81"/>
        <end position="236"/>
    </location>
</feature>
<dbReference type="SMART" id="SM00471">
    <property type="entry name" value="HDc"/>
    <property type="match status" value="1"/>
</dbReference>
<dbReference type="AlphaFoldDB" id="J1AN77"/>
<evidence type="ECO:0000313" key="5">
    <source>
        <dbReference type="Proteomes" id="UP000005095"/>
    </source>
</evidence>
<dbReference type="OrthoDB" id="142597at2157"/>
<dbReference type="EMBL" id="CM001555">
    <property type="protein sequence ID" value="EJG06298.1"/>
    <property type="molecule type" value="Genomic_DNA"/>
</dbReference>
<dbReference type="CDD" id="cd00077">
    <property type="entry name" value="HDc"/>
    <property type="match status" value="1"/>
</dbReference>
<feature type="region of interest" description="Disordered" evidence="2">
    <location>
        <begin position="17"/>
        <end position="49"/>
    </location>
</feature>
<dbReference type="SUPFAM" id="SSF109604">
    <property type="entry name" value="HD-domain/PDEase-like"/>
    <property type="match status" value="1"/>
</dbReference>
<dbReference type="InterPro" id="IPR051094">
    <property type="entry name" value="Diverse_Catalytic_Enzymes"/>
</dbReference>
<sequence>MDLYPEILAEIRDRQAAVEQTHSPHATRNAEAVRKKASPKRPEEPVIRPPFYRDNDRILHSRAYTRYIDKTQVFFLIDNDHITHRVLHVQLVSKIGRTIGRALGLNEDLIEAIALGHDIGHTPFGHKGEACLDAICRREGIGAFRHNLQSVRFLDVIEDLDLTLQTLDGILCHDGERFVRRLAPAEPITAPAFAAKCERIGSGAEEPVLPSTMEGCVVRAADVIGYLGRDLQDAIEVGLIDRDDEDLAAICRKTLGTDDERAINWTVIDTLIKDLVNESFGKGEIAFSEAAAEGVKKMQQFSIDRIYNNPRLTSQQEKIERMFSTLFDHFSADLEEGKTGSLIYTDYLDSTWVSGDYLDTAGEGDKVRDFIAGMTDRYFFETFQAITLPERVKGTYRRE</sequence>
<feature type="compositionally biased region" description="Basic and acidic residues" evidence="2">
    <location>
        <begin position="40"/>
        <end position="49"/>
    </location>
</feature>
<proteinExistence type="predicted"/>
<name>J1AN77_9EURY</name>
<dbReference type="GO" id="GO:0016787">
    <property type="term" value="F:hydrolase activity"/>
    <property type="evidence" value="ECO:0007669"/>
    <property type="project" value="UniProtKB-KW"/>
</dbReference>
<evidence type="ECO:0000256" key="2">
    <source>
        <dbReference type="SAM" id="MobiDB-lite"/>
    </source>
</evidence>
<dbReference type="Pfam" id="PF01966">
    <property type="entry name" value="HD"/>
    <property type="match status" value="1"/>
</dbReference>
<dbReference type="InterPro" id="IPR003607">
    <property type="entry name" value="HD/PDEase_dom"/>
</dbReference>
<evidence type="ECO:0000259" key="3">
    <source>
        <dbReference type="SMART" id="SM00471"/>
    </source>
</evidence>
<keyword evidence="1 4" id="KW-0378">Hydrolase</keyword>
<protein>
    <submittedName>
        <fullName evidence="4">Deoxyguanosinetriphosphate triphosphohydrolase</fullName>
    </submittedName>
</protein>
<organism evidence="4 5">
    <name type="scientific">Methanofollis liminatans DSM 4140</name>
    <dbReference type="NCBI Taxonomy" id="28892"/>
    <lineage>
        <taxon>Archaea</taxon>
        <taxon>Methanobacteriati</taxon>
        <taxon>Methanobacteriota</taxon>
        <taxon>Stenosarchaea group</taxon>
        <taxon>Methanomicrobia</taxon>
        <taxon>Methanomicrobiales</taxon>
        <taxon>Methanomicrobiaceae</taxon>
        <taxon>Methanofollis</taxon>
    </lineage>
</organism>
<dbReference type="STRING" id="28892.Metli_0326"/>
<accession>J1AN77</accession>
<dbReference type="HOGENOM" id="CLU_028163_1_1_2"/>
<reference evidence="4 5" key="1">
    <citation type="submission" date="2011-08" db="EMBL/GenBank/DDBJ databases">
        <title>The complete genome of Methanofollis liminatans DSM 4140.</title>
        <authorList>
            <consortium name="US DOE Joint Genome Institute (JGI-PGF)"/>
            <person name="Lucas S."/>
            <person name="Han J."/>
            <person name="Lapidus A."/>
            <person name="Bruce D."/>
            <person name="Goodwin L."/>
            <person name="Pitluck S."/>
            <person name="Peters L."/>
            <person name="Kyrpides N."/>
            <person name="Mavromatis K."/>
            <person name="Ivanova N."/>
            <person name="Mikhailova N."/>
            <person name="Lu M."/>
            <person name="Detter J.C."/>
            <person name="Tapia R."/>
            <person name="Han C."/>
            <person name="Land M."/>
            <person name="Hauser L."/>
            <person name="Markowitz V."/>
            <person name="Cheng J.-F."/>
            <person name="Hugenholtz P."/>
            <person name="Woyke T."/>
            <person name="Wu D."/>
            <person name="Spring S."/>
            <person name="Schuler E."/>
            <person name="Brambilla E."/>
            <person name="Klenk H.-P."/>
            <person name="Eisen J.A."/>
        </authorList>
    </citation>
    <scope>NUCLEOTIDE SEQUENCE [LARGE SCALE GENOMIC DNA]</scope>
    <source>
        <strain evidence="4 5">DSM 4140</strain>
    </source>
</reference>
<dbReference type="Proteomes" id="UP000005095">
    <property type="component" value="Chromosome"/>
</dbReference>
<dbReference type="RefSeq" id="WP_004037438.1">
    <property type="nucleotide sequence ID" value="NZ_CM001555.1"/>
</dbReference>
<dbReference type="PANTHER" id="PTHR35795">
    <property type="entry name" value="SLR1885 PROTEIN"/>
    <property type="match status" value="1"/>
</dbReference>
<gene>
    <name evidence="4" type="ORF">Metli_0326</name>
</gene>
<dbReference type="PANTHER" id="PTHR35795:SF1">
    <property type="entry name" value="BIS(5'-NUCLEOSYL)-TETRAPHOSPHATASE, SYMMETRICAL"/>
    <property type="match status" value="1"/>
</dbReference>